<dbReference type="Pfam" id="PF01649">
    <property type="entry name" value="Ribosomal_S20p"/>
    <property type="match status" value="1"/>
</dbReference>
<dbReference type="HAMAP" id="MF_00500">
    <property type="entry name" value="Ribosomal_bS20"/>
    <property type="match status" value="1"/>
</dbReference>
<dbReference type="Proteomes" id="UP001190700">
    <property type="component" value="Unassembled WGS sequence"/>
</dbReference>
<keyword evidence="4" id="KW-0689">Ribosomal protein</keyword>
<dbReference type="GO" id="GO:0015935">
    <property type="term" value="C:small ribosomal subunit"/>
    <property type="evidence" value="ECO:0007669"/>
    <property type="project" value="TreeGrafter"/>
</dbReference>
<proteinExistence type="inferred from homology"/>
<reference evidence="6 7" key="1">
    <citation type="journal article" date="2015" name="Genome Biol. Evol.">
        <title>Comparative Genomics of a Bacterivorous Green Alga Reveals Evolutionary Causalities and Consequences of Phago-Mixotrophic Mode of Nutrition.</title>
        <authorList>
            <person name="Burns J.A."/>
            <person name="Paasch A."/>
            <person name="Narechania A."/>
            <person name="Kim E."/>
        </authorList>
    </citation>
    <scope>NUCLEOTIDE SEQUENCE [LARGE SCALE GENOMIC DNA]</scope>
    <source>
        <strain evidence="6 7">PLY_AMNH</strain>
    </source>
</reference>
<evidence type="ECO:0000313" key="6">
    <source>
        <dbReference type="EMBL" id="KAK3279050.1"/>
    </source>
</evidence>
<evidence type="ECO:0000256" key="1">
    <source>
        <dbReference type="ARBA" id="ARBA00007634"/>
    </source>
</evidence>
<dbReference type="InterPro" id="IPR036510">
    <property type="entry name" value="Ribosomal_bS20_sf"/>
</dbReference>
<dbReference type="SUPFAM" id="SSF46992">
    <property type="entry name" value="Ribosomal protein S20"/>
    <property type="match status" value="1"/>
</dbReference>
<evidence type="ECO:0008006" key="8">
    <source>
        <dbReference type="Google" id="ProtNLM"/>
    </source>
</evidence>
<dbReference type="GO" id="GO:0003735">
    <property type="term" value="F:structural constituent of ribosome"/>
    <property type="evidence" value="ECO:0007669"/>
    <property type="project" value="InterPro"/>
</dbReference>
<dbReference type="PANTHER" id="PTHR33398:SF1">
    <property type="entry name" value="SMALL RIBOSOMAL SUBUNIT PROTEIN BS20C"/>
    <property type="match status" value="1"/>
</dbReference>
<evidence type="ECO:0000256" key="5">
    <source>
        <dbReference type="ARBA" id="ARBA00023274"/>
    </source>
</evidence>
<organism evidence="6 7">
    <name type="scientific">Cymbomonas tetramitiformis</name>
    <dbReference type="NCBI Taxonomy" id="36881"/>
    <lineage>
        <taxon>Eukaryota</taxon>
        <taxon>Viridiplantae</taxon>
        <taxon>Chlorophyta</taxon>
        <taxon>Pyramimonadophyceae</taxon>
        <taxon>Pyramimonadales</taxon>
        <taxon>Pyramimonadaceae</taxon>
        <taxon>Cymbomonas</taxon>
    </lineage>
</organism>
<dbReference type="Gene3D" id="1.20.58.110">
    <property type="entry name" value="Ribosomal protein S20"/>
    <property type="match status" value="1"/>
</dbReference>
<gene>
    <name evidence="6" type="ORF">CYMTET_13044</name>
</gene>
<evidence type="ECO:0000256" key="3">
    <source>
        <dbReference type="ARBA" id="ARBA00022884"/>
    </source>
</evidence>
<evidence type="ECO:0000256" key="2">
    <source>
        <dbReference type="ARBA" id="ARBA00022730"/>
    </source>
</evidence>
<accession>A0AAE0LBU9</accession>
<dbReference type="EMBL" id="LGRX02005150">
    <property type="protein sequence ID" value="KAK3279050.1"/>
    <property type="molecule type" value="Genomic_DNA"/>
</dbReference>
<comment type="caution">
    <text evidence="6">The sequence shown here is derived from an EMBL/GenBank/DDBJ whole genome shotgun (WGS) entry which is preliminary data.</text>
</comment>
<evidence type="ECO:0000313" key="7">
    <source>
        <dbReference type="Proteomes" id="UP001190700"/>
    </source>
</evidence>
<keyword evidence="7" id="KW-1185">Reference proteome</keyword>
<keyword evidence="5" id="KW-0687">Ribonucleoprotein</keyword>
<dbReference type="GO" id="GO:0006412">
    <property type="term" value="P:translation"/>
    <property type="evidence" value="ECO:0007669"/>
    <property type="project" value="InterPro"/>
</dbReference>
<sequence>MAALSLSMDCLSLKTSTKLPSFASSTRGQSLQVGRSASVAVSRVSLQVSAAQNSLKRQRVAEKARVFHKAKKSAIYTRSKKYFTEIDSLVKDQAESEDAFALAEKLLADVYGEIDKAVKTGTIHKNTGDRRKSRLGRYKTTALTTLGLYSP</sequence>
<keyword evidence="3" id="KW-0694">RNA-binding</keyword>
<dbReference type="InterPro" id="IPR002583">
    <property type="entry name" value="Ribosomal_bS20"/>
</dbReference>
<dbReference type="PANTHER" id="PTHR33398">
    <property type="entry name" value="30S RIBOSOMAL PROTEIN S20"/>
    <property type="match status" value="1"/>
</dbReference>
<keyword evidence="2" id="KW-0699">rRNA-binding</keyword>
<dbReference type="AlphaFoldDB" id="A0AAE0LBU9"/>
<evidence type="ECO:0000256" key="4">
    <source>
        <dbReference type="ARBA" id="ARBA00022980"/>
    </source>
</evidence>
<comment type="similarity">
    <text evidence="1">Belongs to the bacterial ribosomal protein bS20 family.</text>
</comment>
<dbReference type="GO" id="GO:0070181">
    <property type="term" value="F:small ribosomal subunit rRNA binding"/>
    <property type="evidence" value="ECO:0007669"/>
    <property type="project" value="TreeGrafter"/>
</dbReference>
<dbReference type="NCBIfam" id="TIGR00029">
    <property type="entry name" value="S20"/>
    <property type="match status" value="1"/>
</dbReference>
<protein>
    <recommendedName>
        <fullName evidence="8">30S ribosomal protein S20, chloroplastic</fullName>
    </recommendedName>
</protein>
<name>A0AAE0LBU9_9CHLO</name>